<dbReference type="OrthoDB" id="1649278at2"/>
<dbReference type="NCBIfam" id="TIGR02832">
    <property type="entry name" value="spo_yunB"/>
    <property type="match status" value="1"/>
</dbReference>
<keyword evidence="1" id="KW-0812">Transmembrane</keyword>
<comment type="caution">
    <text evidence="2">The sequence shown here is derived from an EMBL/GenBank/DDBJ whole genome shotgun (WGS) entry which is preliminary data.</text>
</comment>
<evidence type="ECO:0000313" key="3">
    <source>
        <dbReference type="Proteomes" id="UP000243739"/>
    </source>
</evidence>
<accession>A0A1D2YUL3</accession>
<dbReference type="STRING" id="337097.BHF71_02045"/>
<dbReference type="RefSeq" id="WP_069656783.1">
    <property type="nucleotide sequence ID" value="NZ_MIJF01000024.1"/>
</dbReference>
<evidence type="ECO:0000256" key="1">
    <source>
        <dbReference type="SAM" id="Phobius"/>
    </source>
</evidence>
<protein>
    <submittedName>
        <fullName evidence="2">Sporulation protein YunB</fullName>
    </submittedName>
</protein>
<proteinExistence type="predicted"/>
<dbReference type="AlphaFoldDB" id="A0A1D2YUL3"/>
<name>A0A1D2YUL3_9BACI</name>
<keyword evidence="1" id="KW-0472">Membrane</keyword>
<sequence length="277" mass="31117">MPRWGRRTVRFQKKRLVIMSLLLLMLIIFQSFLYIEKQLEPILMSIAQARVKQIATNAVNDAITKKIAQNTNFKDLIQFEMDNNGKIRAAIFNYSEFARIVGEATAKVENTLNELEKMVEPIKLGAVFNSELLADFGPELPITIIPIGSVQVNPKTIYHNAGINVVVMTVLMEIRAEVQVVIPFVTEPSVITSAIPIAQTQIFGDVPQFYYGGNYYNQTPELQTAPPIQIIPGTPVVPNDGQINPTQDSIPSTYDYIEPIFPGIEIFMDGYINNNLR</sequence>
<dbReference type="EMBL" id="MIJF01000024">
    <property type="protein sequence ID" value="OEF99389.1"/>
    <property type="molecule type" value="Genomic_DNA"/>
</dbReference>
<keyword evidence="3" id="KW-1185">Reference proteome</keyword>
<feature type="transmembrane region" description="Helical" evidence="1">
    <location>
        <begin position="16"/>
        <end position="35"/>
    </location>
</feature>
<dbReference type="Pfam" id="PF09560">
    <property type="entry name" value="Spore_YunB"/>
    <property type="match status" value="1"/>
</dbReference>
<keyword evidence="1" id="KW-1133">Transmembrane helix</keyword>
<gene>
    <name evidence="2" type="ORF">BHF71_02045</name>
</gene>
<evidence type="ECO:0000313" key="2">
    <source>
        <dbReference type="EMBL" id="OEF99389.1"/>
    </source>
</evidence>
<dbReference type="Proteomes" id="UP000243739">
    <property type="component" value="Unassembled WGS sequence"/>
</dbReference>
<dbReference type="InterPro" id="IPR014197">
    <property type="entry name" value="Sporulation_prot_YunB"/>
</dbReference>
<organism evidence="2 3">
    <name type="scientific">Vulcanibacillus modesticaldus</name>
    <dbReference type="NCBI Taxonomy" id="337097"/>
    <lineage>
        <taxon>Bacteria</taxon>
        <taxon>Bacillati</taxon>
        <taxon>Bacillota</taxon>
        <taxon>Bacilli</taxon>
        <taxon>Bacillales</taxon>
        <taxon>Bacillaceae</taxon>
        <taxon>Vulcanibacillus</taxon>
    </lineage>
</organism>
<reference evidence="2 3" key="1">
    <citation type="submission" date="2016-09" db="EMBL/GenBank/DDBJ databases">
        <title>Draft genome sequence for the type strain of Vulcanibacillus modesticaldus BR, a strictly anaerobic, moderately thermophilic, and nitrate-reducing bacterium from deep sea-hydrothermal vents of the Mid-Atlantic Ridge.</title>
        <authorList>
            <person name="Abin C.A."/>
            <person name="Hollibaugh J.T."/>
        </authorList>
    </citation>
    <scope>NUCLEOTIDE SEQUENCE [LARGE SCALE GENOMIC DNA]</scope>
    <source>
        <strain evidence="2 3">BR</strain>
    </source>
</reference>